<gene>
    <name evidence="1" type="ORF">RM572_13120</name>
</gene>
<proteinExistence type="predicted"/>
<protein>
    <submittedName>
        <fullName evidence="1">Uncharacterized protein</fullName>
    </submittedName>
</protein>
<dbReference type="EMBL" id="JAVREQ010000010">
    <property type="protein sequence ID" value="MDT0379709.1"/>
    <property type="molecule type" value="Genomic_DNA"/>
</dbReference>
<sequence>MTKPIRHALLRALTGLVAVLVPATGCRRRTATCDTAAPAASRPSPRAADDWWPIVDHPGRVLSRPWLLTPEQRERITALALALDRQGVGSPANGASWAGVAA</sequence>
<accession>A0ABU2NRU7</accession>
<dbReference type="Proteomes" id="UP001183414">
    <property type="component" value="Unassembled WGS sequence"/>
</dbReference>
<organism evidence="1 2">
    <name type="scientific">Streptomyces hazeniae</name>
    <dbReference type="NCBI Taxonomy" id="3075538"/>
    <lineage>
        <taxon>Bacteria</taxon>
        <taxon>Bacillati</taxon>
        <taxon>Actinomycetota</taxon>
        <taxon>Actinomycetes</taxon>
        <taxon>Kitasatosporales</taxon>
        <taxon>Streptomycetaceae</taxon>
        <taxon>Streptomyces</taxon>
    </lineage>
</organism>
<keyword evidence="2" id="KW-1185">Reference proteome</keyword>
<evidence type="ECO:0000313" key="2">
    <source>
        <dbReference type="Proteomes" id="UP001183414"/>
    </source>
</evidence>
<comment type="caution">
    <text evidence="1">The sequence shown here is derived from an EMBL/GenBank/DDBJ whole genome shotgun (WGS) entry which is preliminary data.</text>
</comment>
<name>A0ABU2NRU7_9ACTN</name>
<reference evidence="2" key="1">
    <citation type="submission" date="2023-07" db="EMBL/GenBank/DDBJ databases">
        <title>30 novel species of actinomycetes from the DSMZ collection.</title>
        <authorList>
            <person name="Nouioui I."/>
        </authorList>
    </citation>
    <scope>NUCLEOTIDE SEQUENCE [LARGE SCALE GENOMIC DNA]</scope>
    <source>
        <strain evidence="2">DSM 42041</strain>
    </source>
</reference>
<evidence type="ECO:0000313" key="1">
    <source>
        <dbReference type="EMBL" id="MDT0379709.1"/>
    </source>
</evidence>
<dbReference type="RefSeq" id="WP_311673505.1">
    <property type="nucleotide sequence ID" value="NZ_JAVREQ010000010.1"/>
</dbReference>